<keyword evidence="5" id="KW-0067">ATP-binding</keyword>
<evidence type="ECO:0000256" key="5">
    <source>
        <dbReference type="ARBA" id="ARBA00022840"/>
    </source>
</evidence>
<keyword evidence="6" id="KW-0119">Carbohydrate metabolism</keyword>
<evidence type="ECO:0000313" key="16">
    <source>
        <dbReference type="Proteomes" id="UP001198220"/>
    </source>
</evidence>
<dbReference type="GO" id="GO:0016301">
    <property type="term" value="F:kinase activity"/>
    <property type="evidence" value="ECO:0007669"/>
    <property type="project" value="UniProtKB-KW"/>
</dbReference>
<dbReference type="InterPro" id="IPR050007">
    <property type="entry name" value="OtnK"/>
</dbReference>
<accession>A0AAE3DBP2</accession>
<dbReference type="InterPro" id="IPR037051">
    <property type="entry name" value="4-carb_acid_sugar_kinase_N_sf"/>
</dbReference>
<evidence type="ECO:0000256" key="11">
    <source>
        <dbReference type="ARBA" id="ARBA00039461"/>
    </source>
</evidence>
<sequence length="422" mass="45756">MEGKIRVGCIADDFTGASDAASFLRRQGMKTVLFNGLPEEKLPENCDAIVVALKSRTAPVKEAVNDSIQALKWMKAQGAVQLYIKYCSTFDSTKEGNIGPILDAALETFDIPYTLVCPSLPVNGRTVKEGSLFVNGIPLHESHMKNHPLTPMWASDITVLMKEQSKYPCMKLSIQELREGKEAVLAKVEKFAAEHPRFYIVPDYYEDAHAELILGIFGDLSLMTGGSGLLGAEAFRKKAAGEAKEEMTVPAEKSLLLAGSCSKATLEQIDTYQKAGGFSVHVDPLRLLNGEVTVDSLWEEGKGASKVLYYSSDKADNVKKVQEAGREKVAELLEQTMSMLAQRAVKDGYTQVIVAGGETSGAVTQGLGYQSYLIGESVAPGVPVMTPAGNRALRLVLKSGNFGQPDFFERAVKMTTEGKRGE</sequence>
<dbReference type="EC" id="2.7.1.217" evidence="10"/>
<evidence type="ECO:0000256" key="8">
    <source>
        <dbReference type="ARBA" id="ARBA00036346"/>
    </source>
</evidence>
<evidence type="ECO:0000256" key="7">
    <source>
        <dbReference type="ARBA" id="ARBA00035898"/>
    </source>
</evidence>
<reference evidence="15 16" key="1">
    <citation type="submission" date="2021-10" db="EMBL/GenBank/DDBJ databases">
        <title>Anaerobic single-cell dispensing facilitates the cultivation of human gut bacteria.</title>
        <authorList>
            <person name="Afrizal A."/>
        </authorList>
    </citation>
    <scope>NUCLEOTIDE SEQUENCE [LARGE SCALE GENOMIC DNA]</scope>
    <source>
        <strain evidence="15 16">CLA-AA-H276</strain>
    </source>
</reference>
<dbReference type="GO" id="GO:0005524">
    <property type="term" value="F:ATP binding"/>
    <property type="evidence" value="ECO:0007669"/>
    <property type="project" value="UniProtKB-KW"/>
</dbReference>
<dbReference type="EMBL" id="JAJEPS010000008">
    <property type="protein sequence ID" value="MCC2126455.1"/>
    <property type="molecule type" value="Genomic_DNA"/>
</dbReference>
<evidence type="ECO:0000256" key="10">
    <source>
        <dbReference type="ARBA" id="ARBA00039095"/>
    </source>
</evidence>
<evidence type="ECO:0000259" key="14">
    <source>
        <dbReference type="Pfam" id="PF17042"/>
    </source>
</evidence>
<dbReference type="Pfam" id="PF17042">
    <property type="entry name" value="NBD_C"/>
    <property type="match status" value="1"/>
</dbReference>
<dbReference type="RefSeq" id="WP_308459483.1">
    <property type="nucleotide sequence ID" value="NZ_JAJEPS010000008.1"/>
</dbReference>
<evidence type="ECO:0000313" key="15">
    <source>
        <dbReference type="EMBL" id="MCC2126455.1"/>
    </source>
</evidence>
<organism evidence="15 16">
    <name type="scientific">Hominiventricola filiformis</name>
    <dbReference type="NCBI Taxonomy" id="2885352"/>
    <lineage>
        <taxon>Bacteria</taxon>
        <taxon>Bacillati</taxon>
        <taxon>Bacillota</taxon>
        <taxon>Clostridia</taxon>
        <taxon>Lachnospirales</taxon>
        <taxon>Lachnospiraceae</taxon>
        <taxon>Hominiventricola</taxon>
    </lineage>
</organism>
<dbReference type="InterPro" id="IPR042213">
    <property type="entry name" value="NBD_C_sf"/>
</dbReference>
<evidence type="ECO:0000256" key="3">
    <source>
        <dbReference type="ARBA" id="ARBA00022741"/>
    </source>
</evidence>
<gene>
    <name evidence="15" type="ORF">LKD36_09690</name>
</gene>
<keyword evidence="2" id="KW-0808">Transferase</keyword>
<dbReference type="NCBIfam" id="NF043035">
    <property type="entry name" value="OxoTetrKin"/>
    <property type="match status" value="1"/>
</dbReference>
<dbReference type="Gene3D" id="3.40.980.20">
    <property type="entry name" value="Four-carbon acid sugar kinase, nucleotide binding domain"/>
    <property type="match status" value="1"/>
</dbReference>
<keyword evidence="3" id="KW-0547">Nucleotide-binding</keyword>
<dbReference type="InterPro" id="IPR031475">
    <property type="entry name" value="NBD_C"/>
</dbReference>
<evidence type="ECO:0000256" key="9">
    <source>
        <dbReference type="ARBA" id="ARBA00037335"/>
    </source>
</evidence>
<dbReference type="Gene3D" id="3.40.50.10840">
    <property type="entry name" value="Putative sugar-binding, N-terminal domain"/>
    <property type="match status" value="1"/>
</dbReference>
<evidence type="ECO:0000259" key="13">
    <source>
        <dbReference type="Pfam" id="PF07005"/>
    </source>
</evidence>
<keyword evidence="16" id="KW-1185">Reference proteome</keyword>
<feature type="domain" description="Four-carbon acid sugar kinase N-terminal" evidence="13">
    <location>
        <begin position="8"/>
        <end position="230"/>
    </location>
</feature>
<dbReference type="Pfam" id="PF07005">
    <property type="entry name" value="SBD_N"/>
    <property type="match status" value="1"/>
</dbReference>
<dbReference type="Proteomes" id="UP001198220">
    <property type="component" value="Unassembled WGS sequence"/>
</dbReference>
<evidence type="ECO:0000256" key="4">
    <source>
        <dbReference type="ARBA" id="ARBA00022777"/>
    </source>
</evidence>
<dbReference type="SUPFAM" id="SSF142764">
    <property type="entry name" value="YgbK-like"/>
    <property type="match status" value="1"/>
</dbReference>
<name>A0AAE3DBP2_9FIRM</name>
<proteinExistence type="inferred from homology"/>
<feature type="domain" description="Four-carbon acid sugar kinase nucleotide binding" evidence="14">
    <location>
        <begin position="255"/>
        <end position="408"/>
    </location>
</feature>
<evidence type="ECO:0000256" key="1">
    <source>
        <dbReference type="ARBA" id="ARBA00005715"/>
    </source>
</evidence>
<comment type="catalytic activity">
    <reaction evidence="7">
        <text>3-dehydro-L-erythronate + ATP = 3-dehydro-4-O-phospho-L-erythronate + ADP + H(+)</text>
        <dbReference type="Rhea" id="RHEA:52552"/>
        <dbReference type="ChEBI" id="CHEBI:15378"/>
        <dbReference type="ChEBI" id="CHEBI:30616"/>
        <dbReference type="ChEBI" id="CHEBI:136592"/>
        <dbReference type="ChEBI" id="CHEBI:136670"/>
        <dbReference type="ChEBI" id="CHEBI:456216"/>
        <dbReference type="EC" id="2.7.1.217"/>
    </reaction>
</comment>
<evidence type="ECO:0000256" key="6">
    <source>
        <dbReference type="ARBA" id="ARBA00023277"/>
    </source>
</evidence>
<comment type="function">
    <text evidence="9">Catalyzes the ATP-dependent phosphorylation of 3-oxo-tetronate to 3-oxo-tetronate 4-phosphate.</text>
</comment>
<comment type="catalytic activity">
    <reaction evidence="8">
        <text>3-dehydro-D-erythronate + ATP = 3-dehydro-4-O-phospho-D-erythronate + ADP + H(+)</text>
        <dbReference type="Rhea" id="RHEA:52556"/>
        <dbReference type="ChEBI" id="CHEBI:15378"/>
        <dbReference type="ChEBI" id="CHEBI:30616"/>
        <dbReference type="ChEBI" id="CHEBI:57958"/>
        <dbReference type="ChEBI" id="CHEBI:136593"/>
        <dbReference type="ChEBI" id="CHEBI:456216"/>
        <dbReference type="EC" id="2.7.1.217"/>
    </reaction>
</comment>
<dbReference type="InterPro" id="IPR010737">
    <property type="entry name" value="4-carb_acid_sugar_kinase_N"/>
</dbReference>
<dbReference type="AlphaFoldDB" id="A0AAE3DBP2"/>
<comment type="caution">
    <text evidence="15">The sequence shown here is derived from an EMBL/GenBank/DDBJ whole genome shotgun (WGS) entry which is preliminary data.</text>
</comment>
<protein>
    <recommendedName>
        <fullName evidence="11">3-oxo-tetronate kinase</fullName>
        <ecNumber evidence="10">2.7.1.217</ecNumber>
    </recommendedName>
    <alternativeName>
        <fullName evidence="12">3-dehydrotetronate 4-kinase</fullName>
    </alternativeName>
</protein>
<keyword evidence="4 15" id="KW-0418">Kinase</keyword>
<comment type="similarity">
    <text evidence="1">Belongs to the four-carbon acid sugar kinase family.</text>
</comment>
<evidence type="ECO:0000256" key="12">
    <source>
        <dbReference type="ARBA" id="ARBA00041377"/>
    </source>
</evidence>
<evidence type="ECO:0000256" key="2">
    <source>
        <dbReference type="ARBA" id="ARBA00022679"/>
    </source>
</evidence>